<comment type="caution">
    <text evidence="1">The sequence shown here is derived from an EMBL/GenBank/DDBJ whole genome shotgun (WGS) entry which is preliminary data.</text>
</comment>
<protein>
    <submittedName>
        <fullName evidence="1">Uncharacterized protein</fullName>
    </submittedName>
</protein>
<dbReference type="AlphaFoldDB" id="A0AAU9MI74"/>
<name>A0AAU9MI74_9ASTR</name>
<proteinExistence type="predicted"/>
<keyword evidence="2" id="KW-1185">Reference proteome</keyword>
<sequence>MTGETSEKPKSPVRPMTSLELVTAPVSMPNQPLIITDNPLLLGDRTPLNTPISEVWRPTPSSFMLPPPEFSTSNQQLASVFTQTSIPPTIQAAFS</sequence>
<gene>
    <name evidence="1" type="ORF">LVIROSA_LOCUS13806</name>
</gene>
<dbReference type="EMBL" id="CAKMRJ010002223">
    <property type="protein sequence ID" value="CAH1426741.1"/>
    <property type="molecule type" value="Genomic_DNA"/>
</dbReference>
<dbReference type="Proteomes" id="UP001157418">
    <property type="component" value="Unassembled WGS sequence"/>
</dbReference>
<reference evidence="1 2" key="1">
    <citation type="submission" date="2022-01" db="EMBL/GenBank/DDBJ databases">
        <authorList>
            <person name="Xiong W."/>
            <person name="Schranz E."/>
        </authorList>
    </citation>
    <scope>NUCLEOTIDE SEQUENCE [LARGE SCALE GENOMIC DNA]</scope>
</reference>
<accession>A0AAU9MI74</accession>
<organism evidence="1 2">
    <name type="scientific">Lactuca virosa</name>
    <dbReference type="NCBI Taxonomy" id="75947"/>
    <lineage>
        <taxon>Eukaryota</taxon>
        <taxon>Viridiplantae</taxon>
        <taxon>Streptophyta</taxon>
        <taxon>Embryophyta</taxon>
        <taxon>Tracheophyta</taxon>
        <taxon>Spermatophyta</taxon>
        <taxon>Magnoliopsida</taxon>
        <taxon>eudicotyledons</taxon>
        <taxon>Gunneridae</taxon>
        <taxon>Pentapetalae</taxon>
        <taxon>asterids</taxon>
        <taxon>campanulids</taxon>
        <taxon>Asterales</taxon>
        <taxon>Asteraceae</taxon>
        <taxon>Cichorioideae</taxon>
        <taxon>Cichorieae</taxon>
        <taxon>Lactucinae</taxon>
        <taxon>Lactuca</taxon>
    </lineage>
</organism>
<evidence type="ECO:0000313" key="1">
    <source>
        <dbReference type="EMBL" id="CAH1426741.1"/>
    </source>
</evidence>
<evidence type="ECO:0000313" key="2">
    <source>
        <dbReference type="Proteomes" id="UP001157418"/>
    </source>
</evidence>